<evidence type="ECO:0000313" key="1">
    <source>
        <dbReference type="EMBL" id="MBI3128344.1"/>
    </source>
</evidence>
<dbReference type="Gene3D" id="3.40.30.10">
    <property type="entry name" value="Glutaredoxin"/>
    <property type="match status" value="1"/>
</dbReference>
<dbReference type="EMBL" id="JACPUR010000028">
    <property type="protein sequence ID" value="MBI3128344.1"/>
    <property type="molecule type" value="Genomic_DNA"/>
</dbReference>
<gene>
    <name evidence="1" type="ORF">HYZ11_12120</name>
</gene>
<proteinExistence type="predicted"/>
<comment type="caution">
    <text evidence="1">The sequence shown here is derived from an EMBL/GenBank/DDBJ whole genome shotgun (WGS) entry which is preliminary data.</text>
</comment>
<evidence type="ECO:0000313" key="2">
    <source>
        <dbReference type="Proteomes" id="UP000782312"/>
    </source>
</evidence>
<dbReference type="InterPro" id="IPR036249">
    <property type="entry name" value="Thioredoxin-like_sf"/>
</dbReference>
<reference evidence="1" key="1">
    <citation type="submission" date="2020-07" db="EMBL/GenBank/DDBJ databases">
        <title>Huge and variable diversity of episymbiotic CPR bacteria and DPANN archaea in groundwater ecosystems.</title>
        <authorList>
            <person name="He C.Y."/>
            <person name="Keren R."/>
            <person name="Whittaker M."/>
            <person name="Farag I.F."/>
            <person name="Doudna J."/>
            <person name="Cate J.H.D."/>
            <person name="Banfield J.F."/>
        </authorList>
    </citation>
    <scope>NUCLEOTIDE SEQUENCE</scope>
    <source>
        <strain evidence="1">NC_groundwater_763_Ag_S-0.2um_68_21</strain>
    </source>
</reference>
<sequence>MEELHGMYKDKGVEFFVVYSREPHAGERKYFRKYSQHTSYAHKLQYAQELVREFGMKVPVLVDDLEETVAKAFGWMPNMVYVIDTEGKIAYKASWTDKPRVDRVLDDLLAEQAGKEAMSTKA</sequence>
<dbReference type="Proteomes" id="UP000782312">
    <property type="component" value="Unassembled WGS sequence"/>
</dbReference>
<dbReference type="PANTHER" id="PTHR11781:SF22">
    <property type="entry name" value="TYPE I IODOTHYRONINE DEIODINASE"/>
    <property type="match status" value="1"/>
</dbReference>
<dbReference type="GO" id="GO:0004800">
    <property type="term" value="F:thyroxine 5'-deiodinase activity"/>
    <property type="evidence" value="ECO:0007669"/>
    <property type="project" value="InterPro"/>
</dbReference>
<protein>
    <submittedName>
        <fullName evidence="1">Redoxin domain-containing protein</fullName>
    </submittedName>
</protein>
<accession>A0A932I361</accession>
<name>A0A932I361_UNCTE</name>
<dbReference type="GO" id="GO:0042403">
    <property type="term" value="P:thyroid hormone metabolic process"/>
    <property type="evidence" value="ECO:0007669"/>
    <property type="project" value="TreeGrafter"/>
</dbReference>
<dbReference type="InterPro" id="IPR000643">
    <property type="entry name" value="Iodothyronine_deiodinase"/>
</dbReference>
<dbReference type="SUPFAM" id="SSF52833">
    <property type="entry name" value="Thioredoxin-like"/>
    <property type="match status" value="1"/>
</dbReference>
<organism evidence="1 2">
    <name type="scientific">Tectimicrobiota bacterium</name>
    <dbReference type="NCBI Taxonomy" id="2528274"/>
    <lineage>
        <taxon>Bacteria</taxon>
        <taxon>Pseudomonadati</taxon>
        <taxon>Nitrospinota/Tectimicrobiota group</taxon>
        <taxon>Candidatus Tectimicrobiota</taxon>
    </lineage>
</organism>
<dbReference type="AlphaFoldDB" id="A0A932I361"/>
<dbReference type="PANTHER" id="PTHR11781">
    <property type="entry name" value="IODOTHYRONINE DEIODINASE"/>
    <property type="match status" value="1"/>
</dbReference>